<sequence length="45" mass="5471">MTRLESEKLSSYFAENSRKFFPFLNPYQFLLYEKPRFFSMGRVAP</sequence>
<name>S3V2A8_9LEPT</name>
<dbReference type="AlphaFoldDB" id="S3V2A8"/>
<dbReference type="EMBL" id="AKWZ02000003">
    <property type="protein sequence ID" value="EPG75518.1"/>
    <property type="molecule type" value="Genomic_DNA"/>
</dbReference>
<comment type="caution">
    <text evidence="1">The sequence shown here is derived from an EMBL/GenBank/DDBJ whole genome shotgun (WGS) entry which is preliminary data.</text>
</comment>
<gene>
    <name evidence="1" type="ORF">LEP1GSC058_2214</name>
</gene>
<keyword evidence="2" id="KW-1185">Reference proteome</keyword>
<evidence type="ECO:0000313" key="2">
    <source>
        <dbReference type="Proteomes" id="UP000014540"/>
    </source>
</evidence>
<proteinExistence type="predicted"/>
<dbReference type="STRING" id="1193011.LEP1GSC058_2214"/>
<protein>
    <submittedName>
        <fullName evidence="1">Uncharacterized protein</fullName>
    </submittedName>
</protein>
<reference evidence="1" key="1">
    <citation type="submission" date="2013-04" db="EMBL/GenBank/DDBJ databases">
        <authorList>
            <person name="Harkins D.M."/>
            <person name="Durkin A.S."/>
            <person name="Selengut J.D."/>
            <person name="Sanka R."/>
            <person name="DePew J."/>
            <person name="Purushe J."/>
            <person name="Ahmed A."/>
            <person name="van der Linden H."/>
            <person name="Goris M.G.A."/>
            <person name="Hartskeerl R.A."/>
            <person name="Vinetz J.M."/>
            <person name="Sutton G.G."/>
            <person name="Nelson W.C."/>
            <person name="Fouts D.E."/>
        </authorList>
    </citation>
    <scope>NUCLEOTIDE SEQUENCE [LARGE SCALE GENOMIC DNA]</scope>
    <source>
        <strain evidence="1">BUT 6</strain>
    </source>
</reference>
<dbReference type="Proteomes" id="UP000014540">
    <property type="component" value="Unassembled WGS sequence"/>
</dbReference>
<evidence type="ECO:0000313" key="1">
    <source>
        <dbReference type="EMBL" id="EPG75518.1"/>
    </source>
</evidence>
<organism evidence="1 2">
    <name type="scientific">Leptospira fainei serovar Hurstbridge str. BUT 6</name>
    <dbReference type="NCBI Taxonomy" id="1193011"/>
    <lineage>
        <taxon>Bacteria</taxon>
        <taxon>Pseudomonadati</taxon>
        <taxon>Spirochaetota</taxon>
        <taxon>Spirochaetia</taxon>
        <taxon>Leptospirales</taxon>
        <taxon>Leptospiraceae</taxon>
        <taxon>Leptospira</taxon>
    </lineage>
</organism>
<accession>S3V2A8</accession>